<protein>
    <submittedName>
        <fullName evidence="1">Elicitor-responsive protein 3</fullName>
    </submittedName>
</protein>
<comment type="caution">
    <text evidence="1">The sequence shown here is derived from an EMBL/GenBank/DDBJ whole genome shotgun (WGS) entry which is preliminary data.</text>
</comment>
<name>A0ACC1XRQ4_MELAZ</name>
<sequence length="80" mass="8879">MFETLTISEGTTELKIKVMDEDLLTADDELGVASIPLHTVFELWKTAVTSYNVLKTSGKYQGEIRVSLTFEPEAPAYHAS</sequence>
<dbReference type="EMBL" id="CM051401">
    <property type="protein sequence ID" value="KAJ4712980.1"/>
    <property type="molecule type" value="Genomic_DNA"/>
</dbReference>
<dbReference type="Proteomes" id="UP001164539">
    <property type="component" value="Chromosome 8"/>
</dbReference>
<organism evidence="1 2">
    <name type="scientific">Melia azedarach</name>
    <name type="common">Chinaberry tree</name>
    <dbReference type="NCBI Taxonomy" id="155640"/>
    <lineage>
        <taxon>Eukaryota</taxon>
        <taxon>Viridiplantae</taxon>
        <taxon>Streptophyta</taxon>
        <taxon>Embryophyta</taxon>
        <taxon>Tracheophyta</taxon>
        <taxon>Spermatophyta</taxon>
        <taxon>Magnoliopsida</taxon>
        <taxon>eudicotyledons</taxon>
        <taxon>Gunneridae</taxon>
        <taxon>Pentapetalae</taxon>
        <taxon>rosids</taxon>
        <taxon>malvids</taxon>
        <taxon>Sapindales</taxon>
        <taxon>Meliaceae</taxon>
        <taxon>Melia</taxon>
    </lineage>
</organism>
<reference evidence="1 2" key="1">
    <citation type="journal article" date="2023" name="Science">
        <title>Complex scaffold remodeling in plant triterpene biosynthesis.</title>
        <authorList>
            <person name="De La Pena R."/>
            <person name="Hodgson H."/>
            <person name="Liu J.C."/>
            <person name="Stephenson M.J."/>
            <person name="Martin A.C."/>
            <person name="Owen C."/>
            <person name="Harkess A."/>
            <person name="Leebens-Mack J."/>
            <person name="Jimenez L.E."/>
            <person name="Osbourn A."/>
            <person name="Sattely E.S."/>
        </authorList>
    </citation>
    <scope>NUCLEOTIDE SEQUENCE [LARGE SCALE GENOMIC DNA]</scope>
    <source>
        <strain evidence="2">cv. JPN11</strain>
        <tissue evidence="1">Leaf</tissue>
    </source>
</reference>
<evidence type="ECO:0000313" key="2">
    <source>
        <dbReference type="Proteomes" id="UP001164539"/>
    </source>
</evidence>
<gene>
    <name evidence="1" type="ORF">OWV82_015137</name>
</gene>
<evidence type="ECO:0000313" key="1">
    <source>
        <dbReference type="EMBL" id="KAJ4712980.1"/>
    </source>
</evidence>
<proteinExistence type="predicted"/>
<keyword evidence="2" id="KW-1185">Reference proteome</keyword>
<accession>A0ACC1XRQ4</accession>